<organism evidence="4 5">
    <name type="scientific">Methylomusa anaerophila</name>
    <dbReference type="NCBI Taxonomy" id="1930071"/>
    <lineage>
        <taxon>Bacteria</taxon>
        <taxon>Bacillati</taxon>
        <taxon>Bacillota</taxon>
        <taxon>Negativicutes</taxon>
        <taxon>Selenomonadales</taxon>
        <taxon>Sporomusaceae</taxon>
        <taxon>Methylomusa</taxon>
    </lineage>
</organism>
<evidence type="ECO:0000313" key="4">
    <source>
        <dbReference type="EMBL" id="BBB93483.1"/>
    </source>
</evidence>
<feature type="region of interest" description="Disordered" evidence="2">
    <location>
        <begin position="38"/>
        <end position="57"/>
    </location>
</feature>
<gene>
    <name evidence="4" type="ORF">MAMMFC1_04200</name>
</gene>
<dbReference type="RefSeq" id="WP_126310297.1">
    <property type="nucleotide sequence ID" value="NZ_AP018449.1"/>
</dbReference>
<dbReference type="NCBIfam" id="TIGR01898">
    <property type="entry name" value="cas_TM1791_cmr6"/>
    <property type="match status" value="1"/>
</dbReference>
<dbReference type="PANTHER" id="PTHR39965:SF1">
    <property type="entry name" value="CRISPR SYSTEM CMR SUBUNIT CMR6"/>
    <property type="match status" value="1"/>
</dbReference>
<accession>A0A348AQY5</accession>
<dbReference type="Proteomes" id="UP000276437">
    <property type="component" value="Chromosome"/>
</dbReference>
<sequence>MSQTSTQVLHPADTQEMFQQFSSPDHLWYSMNYNQQADRQAREKEIDREEKKKNGDPDAVRYMFRKNLNHRDGLERITALGRTVDKQRLQALADLPEHYQVRILQATPMGGIIHGLGGAHVRENSLTIHPVYGFLYIPGSSLKGVVRRWFIEAFLGGKESHWDEKTEPWRQAATLGRLVFGTQASVGAVQFFDIFLIEGLQVKPDILTPHFSGYYAGKGTQAPEDTLNPVPNQFYIIQVQTADIVFTLRDTPAAAAMNLSADDLIGLLTDWVRTALQELGLGGKTSSGYGRFMDIQDVTLERFLPVKEKRLEEKKKEEQRKEQAEEQRRLSAMTSSERLIHDIRSLNSSTEEDIQRSKNDIFNQVLNAQNKEAAQCLKTYWESTNNWIIKRGSKKQNKQAVKVQKVRQLLGDWNDLLGN</sequence>
<dbReference type="InterPro" id="IPR005537">
    <property type="entry name" value="RAMP_III_fam"/>
</dbReference>
<evidence type="ECO:0000256" key="2">
    <source>
        <dbReference type="SAM" id="MobiDB-lite"/>
    </source>
</evidence>
<dbReference type="OrthoDB" id="9813956at2"/>
<keyword evidence="1" id="KW-0051">Antiviral defense</keyword>
<evidence type="ECO:0000259" key="3">
    <source>
        <dbReference type="Pfam" id="PF03787"/>
    </source>
</evidence>
<dbReference type="KEGG" id="mana:MAMMFC1_04200"/>
<feature type="compositionally biased region" description="Basic and acidic residues" evidence="2">
    <location>
        <begin position="39"/>
        <end position="57"/>
    </location>
</feature>
<reference evidence="4 5" key="1">
    <citation type="journal article" date="2018" name="Int. J. Syst. Evol. Microbiol.">
        <title>Methylomusa anaerophila gen. nov., sp. nov., an anaerobic methanol-utilizing bacterium isolated from a microbial fuel cell.</title>
        <authorList>
            <person name="Amano N."/>
            <person name="Yamamuro A."/>
            <person name="Miyahara M."/>
            <person name="Kouzuma A."/>
            <person name="Abe T."/>
            <person name="Watanabe K."/>
        </authorList>
    </citation>
    <scope>NUCLEOTIDE SEQUENCE [LARGE SCALE GENOMIC DNA]</scope>
    <source>
        <strain evidence="4 5">MMFC1</strain>
    </source>
</reference>
<dbReference type="EMBL" id="AP018449">
    <property type="protein sequence ID" value="BBB93483.1"/>
    <property type="molecule type" value="Genomic_DNA"/>
</dbReference>
<feature type="region of interest" description="Disordered" evidence="2">
    <location>
        <begin position="312"/>
        <end position="331"/>
    </location>
</feature>
<evidence type="ECO:0000313" key="5">
    <source>
        <dbReference type="Proteomes" id="UP000276437"/>
    </source>
</evidence>
<dbReference type="PANTHER" id="PTHR39965">
    <property type="entry name" value="CRISPR SYSTEM CMR SUBUNIT CMR6"/>
    <property type="match status" value="1"/>
</dbReference>
<dbReference type="AlphaFoldDB" id="A0A348AQY5"/>
<dbReference type="InterPro" id="IPR010172">
    <property type="entry name" value="CRISPR-assoc_prot_TM1791"/>
</dbReference>
<feature type="domain" description="CRISPR type III-associated protein" evidence="3">
    <location>
        <begin position="117"/>
        <end position="292"/>
    </location>
</feature>
<name>A0A348AQY5_9FIRM</name>
<dbReference type="Pfam" id="PF03787">
    <property type="entry name" value="RAMPs"/>
    <property type="match status" value="1"/>
</dbReference>
<keyword evidence="5" id="KW-1185">Reference proteome</keyword>
<feature type="compositionally biased region" description="Basic and acidic residues" evidence="2">
    <location>
        <begin position="312"/>
        <end position="329"/>
    </location>
</feature>
<evidence type="ECO:0000256" key="1">
    <source>
        <dbReference type="ARBA" id="ARBA00023118"/>
    </source>
</evidence>
<protein>
    <submittedName>
        <fullName evidence="4">RAMP superfamily protein</fullName>
    </submittedName>
</protein>
<dbReference type="GO" id="GO:0051607">
    <property type="term" value="P:defense response to virus"/>
    <property type="evidence" value="ECO:0007669"/>
    <property type="project" value="UniProtKB-KW"/>
</dbReference>
<proteinExistence type="predicted"/>